<feature type="compositionally biased region" description="Low complexity" evidence="5">
    <location>
        <begin position="553"/>
        <end position="566"/>
    </location>
</feature>
<sequence>MRDLSIRLKLVVFSGAAILLLLVVATSGWLAARSVGEQLSGLSGERLPSILNLMRMRTWQLVSISENRNAMGFDAASYDSARDEAVAVQEGGAFFADVLKTKLDADMQAQAYFNHYANLPKTAEEREKWQSLQSDWKAYLEANAAAINVLKRLAGERDWRRMQLGMKDFTGIDGPVRRLSETIQAQFDALIALNQTYAMRAAEDGKRVQEQARLLIFLMTGVAVLLCGAGAWWVIHGITTPLREAVEVTARVAMGDLTSRIDGRGRDEIGQLFAALRQMNGSLAELVGNVRGGTESIGAATRDIARGNADLSARTESQASSLEQTAASMEQLTQTVKRNAENARRANQLVLSASDHALKGGRVVGRVVETMESIRESSRRIADIIGVIDGIAFQTNILALNAAVEAARAGEQGRGFAVVAAEVRNLAQRSAGAAREIKALIGDAGGRIDAGSKLVDEAGETMNDIVASVRHVADITGEITAASRDQSLGIEEVNRAISQMDQMTQQNAALVHHSANASENMREQAVKLERAVSVFKLDGAGGPMAELPPAPAAPGAARPPGRPAMLELSAAEESGQ</sequence>
<dbReference type="InterPro" id="IPR003660">
    <property type="entry name" value="HAMP_dom"/>
</dbReference>
<reference evidence="10" key="1">
    <citation type="submission" date="2016-10" db="EMBL/GenBank/DDBJ databases">
        <authorList>
            <person name="Varghese N."/>
            <person name="Submissions S."/>
        </authorList>
    </citation>
    <scope>NUCLEOTIDE SEQUENCE [LARGE SCALE GENOMIC DNA]</scope>
    <source>
        <strain evidence="10">CGMCC 1.11014</strain>
    </source>
</reference>
<dbReference type="RefSeq" id="WP_143132938.1">
    <property type="nucleotide sequence ID" value="NZ_FPBO01000002.1"/>
</dbReference>
<keyword evidence="6" id="KW-0812">Transmembrane</keyword>
<keyword evidence="2" id="KW-0488">Methylation</keyword>
<feature type="domain" description="Methyl-accepting transducer" evidence="7">
    <location>
        <begin position="293"/>
        <end position="522"/>
    </location>
</feature>
<dbReference type="SMART" id="SM00283">
    <property type="entry name" value="MA"/>
    <property type="match status" value="1"/>
</dbReference>
<name>A0A1I7FPC2_9BURK</name>
<dbReference type="Proteomes" id="UP000199391">
    <property type="component" value="Unassembled WGS sequence"/>
</dbReference>
<evidence type="ECO:0000256" key="6">
    <source>
        <dbReference type="SAM" id="Phobius"/>
    </source>
</evidence>
<dbReference type="GO" id="GO:0007165">
    <property type="term" value="P:signal transduction"/>
    <property type="evidence" value="ECO:0007669"/>
    <property type="project" value="UniProtKB-KW"/>
</dbReference>
<evidence type="ECO:0000256" key="1">
    <source>
        <dbReference type="ARBA" id="ARBA00004370"/>
    </source>
</evidence>
<evidence type="ECO:0000259" key="7">
    <source>
        <dbReference type="PROSITE" id="PS50111"/>
    </source>
</evidence>
<dbReference type="STRING" id="1035707.SAMN05216552_1002188"/>
<gene>
    <name evidence="9" type="ORF">SAMN05216552_1002188</name>
</gene>
<feature type="region of interest" description="Disordered" evidence="5">
    <location>
        <begin position="545"/>
        <end position="576"/>
    </location>
</feature>
<evidence type="ECO:0000256" key="2">
    <source>
        <dbReference type="ARBA" id="ARBA00022481"/>
    </source>
</evidence>
<dbReference type="GO" id="GO:0006935">
    <property type="term" value="P:chemotaxis"/>
    <property type="evidence" value="ECO:0007669"/>
    <property type="project" value="TreeGrafter"/>
</dbReference>
<keyword evidence="10" id="KW-1185">Reference proteome</keyword>
<feature type="transmembrane region" description="Helical" evidence="6">
    <location>
        <begin position="214"/>
        <end position="235"/>
    </location>
</feature>
<dbReference type="Pfam" id="PF00015">
    <property type="entry name" value="MCPsignal"/>
    <property type="match status" value="1"/>
</dbReference>
<keyword evidence="4" id="KW-0807">Transducer</keyword>
<evidence type="ECO:0000256" key="3">
    <source>
        <dbReference type="ARBA" id="ARBA00029447"/>
    </source>
</evidence>
<organism evidence="9 10">
    <name type="scientific">Pseudoduganella namucuonensis</name>
    <dbReference type="NCBI Taxonomy" id="1035707"/>
    <lineage>
        <taxon>Bacteria</taxon>
        <taxon>Pseudomonadati</taxon>
        <taxon>Pseudomonadota</taxon>
        <taxon>Betaproteobacteria</taxon>
        <taxon>Burkholderiales</taxon>
        <taxon>Oxalobacteraceae</taxon>
        <taxon>Telluria group</taxon>
        <taxon>Pseudoduganella</taxon>
    </lineage>
</organism>
<dbReference type="CDD" id="cd06225">
    <property type="entry name" value="HAMP"/>
    <property type="match status" value="1"/>
</dbReference>
<dbReference type="Pfam" id="PF00672">
    <property type="entry name" value="HAMP"/>
    <property type="match status" value="1"/>
</dbReference>
<dbReference type="PANTHER" id="PTHR43531:SF14">
    <property type="entry name" value="METHYL-ACCEPTING CHEMOTAXIS PROTEIN I-RELATED"/>
    <property type="match status" value="1"/>
</dbReference>
<dbReference type="GO" id="GO:0005886">
    <property type="term" value="C:plasma membrane"/>
    <property type="evidence" value="ECO:0007669"/>
    <property type="project" value="TreeGrafter"/>
</dbReference>
<evidence type="ECO:0000313" key="9">
    <source>
        <dbReference type="EMBL" id="SFU38011.1"/>
    </source>
</evidence>
<keyword evidence="6" id="KW-0472">Membrane</keyword>
<accession>A0A1I7FPC2</accession>
<dbReference type="AlphaFoldDB" id="A0A1I7FPC2"/>
<evidence type="ECO:0000259" key="8">
    <source>
        <dbReference type="PROSITE" id="PS50885"/>
    </source>
</evidence>
<feature type="transmembrane region" description="Helical" evidence="6">
    <location>
        <begin position="12"/>
        <end position="32"/>
    </location>
</feature>
<dbReference type="SUPFAM" id="SSF58104">
    <property type="entry name" value="Methyl-accepting chemotaxis protein (MCP) signaling domain"/>
    <property type="match status" value="1"/>
</dbReference>
<dbReference type="SMART" id="SM00304">
    <property type="entry name" value="HAMP"/>
    <property type="match status" value="1"/>
</dbReference>
<dbReference type="PANTHER" id="PTHR43531">
    <property type="entry name" value="PROTEIN ICFG"/>
    <property type="match status" value="1"/>
</dbReference>
<keyword evidence="6" id="KW-1133">Transmembrane helix</keyword>
<protein>
    <submittedName>
        <fullName evidence="9">Methyl-accepting chemotaxis protein</fullName>
    </submittedName>
</protein>
<dbReference type="InterPro" id="IPR004089">
    <property type="entry name" value="MCPsignal_dom"/>
</dbReference>
<evidence type="ECO:0000256" key="5">
    <source>
        <dbReference type="SAM" id="MobiDB-lite"/>
    </source>
</evidence>
<evidence type="ECO:0000256" key="4">
    <source>
        <dbReference type="PROSITE-ProRule" id="PRU00284"/>
    </source>
</evidence>
<comment type="subcellular location">
    <subcellularLocation>
        <location evidence="1">Membrane</location>
    </subcellularLocation>
</comment>
<dbReference type="Gene3D" id="1.10.287.950">
    <property type="entry name" value="Methyl-accepting chemotaxis protein"/>
    <property type="match status" value="1"/>
</dbReference>
<dbReference type="FunFam" id="1.10.287.950:FF:000001">
    <property type="entry name" value="Methyl-accepting chemotaxis sensory transducer"/>
    <property type="match status" value="1"/>
</dbReference>
<comment type="similarity">
    <text evidence="3">Belongs to the methyl-accepting chemotaxis (MCP) protein family.</text>
</comment>
<dbReference type="OrthoDB" id="9806477at2"/>
<dbReference type="PROSITE" id="PS50111">
    <property type="entry name" value="CHEMOTAXIS_TRANSDUC_2"/>
    <property type="match status" value="1"/>
</dbReference>
<feature type="domain" description="HAMP" evidence="8">
    <location>
        <begin position="236"/>
        <end position="288"/>
    </location>
</feature>
<dbReference type="InterPro" id="IPR051310">
    <property type="entry name" value="MCP_chemotaxis"/>
</dbReference>
<evidence type="ECO:0000313" key="10">
    <source>
        <dbReference type="Proteomes" id="UP000199391"/>
    </source>
</evidence>
<dbReference type="PROSITE" id="PS50885">
    <property type="entry name" value="HAMP"/>
    <property type="match status" value="1"/>
</dbReference>
<dbReference type="CDD" id="cd11386">
    <property type="entry name" value="MCP_signal"/>
    <property type="match status" value="1"/>
</dbReference>
<dbReference type="EMBL" id="FPBO01000002">
    <property type="protein sequence ID" value="SFU38011.1"/>
    <property type="molecule type" value="Genomic_DNA"/>
</dbReference>
<proteinExistence type="inferred from homology"/>
<dbReference type="GO" id="GO:0004888">
    <property type="term" value="F:transmembrane signaling receptor activity"/>
    <property type="evidence" value="ECO:0007669"/>
    <property type="project" value="TreeGrafter"/>
</dbReference>